<gene>
    <name evidence="12" type="ORF">LTR84_010660</name>
</gene>
<evidence type="ECO:0000256" key="1">
    <source>
        <dbReference type="ARBA" id="ARBA00004273"/>
    </source>
</evidence>
<dbReference type="GO" id="GO:0015986">
    <property type="term" value="P:proton motive force-driven ATP synthesis"/>
    <property type="evidence" value="ECO:0007669"/>
    <property type="project" value="InterPro"/>
</dbReference>
<comment type="subunit">
    <text evidence="11">F-type ATPases have 2 components, CF(1) - the catalytic core - and CF(0) - the membrane proton channel. CF(1) and CF(0) have multiple subunits.</text>
</comment>
<keyword evidence="9" id="KW-0472">Membrane</keyword>
<evidence type="ECO:0000313" key="13">
    <source>
        <dbReference type="Proteomes" id="UP001358417"/>
    </source>
</evidence>
<keyword evidence="6 11" id="KW-0999">Mitochondrion inner membrane</keyword>
<evidence type="ECO:0000256" key="10">
    <source>
        <dbReference type="ARBA" id="ARBA00023310"/>
    </source>
</evidence>
<dbReference type="Proteomes" id="UP001358417">
    <property type="component" value="Unassembled WGS sequence"/>
</dbReference>
<dbReference type="GO" id="GO:0045259">
    <property type="term" value="C:proton-transporting ATP synthase complex"/>
    <property type="evidence" value="ECO:0007669"/>
    <property type="project" value="UniProtKB-UniRule"/>
</dbReference>
<reference evidence="12 13" key="1">
    <citation type="submission" date="2023-08" db="EMBL/GenBank/DDBJ databases">
        <title>Black Yeasts Isolated from many extreme environments.</title>
        <authorList>
            <person name="Coleine C."/>
            <person name="Stajich J.E."/>
            <person name="Selbmann L."/>
        </authorList>
    </citation>
    <scope>NUCLEOTIDE SEQUENCE [LARGE SCALE GENOMIC DNA]</scope>
    <source>
        <strain evidence="12 13">CCFEE 5792</strain>
    </source>
</reference>
<dbReference type="GO" id="GO:0015078">
    <property type="term" value="F:proton transmembrane transporter activity"/>
    <property type="evidence" value="ECO:0007669"/>
    <property type="project" value="InterPro"/>
</dbReference>
<dbReference type="GO" id="GO:0005743">
    <property type="term" value="C:mitochondrial inner membrane"/>
    <property type="evidence" value="ECO:0007669"/>
    <property type="project" value="UniProtKB-SubCell"/>
</dbReference>
<evidence type="ECO:0000256" key="9">
    <source>
        <dbReference type="ARBA" id="ARBA00023136"/>
    </source>
</evidence>
<proteinExistence type="inferred from homology"/>
<dbReference type="InterPro" id="IPR008386">
    <property type="entry name" value="ATP_synth_F0_esu_mt"/>
</dbReference>
<comment type="similarity">
    <text evidence="2 11">Belongs to the ATPase e subunit family.</text>
</comment>
<dbReference type="AlphaFoldDB" id="A0AAV9MST3"/>
<keyword evidence="4 11" id="KW-0138">CF(0)</keyword>
<evidence type="ECO:0000256" key="4">
    <source>
        <dbReference type="ARBA" id="ARBA00022547"/>
    </source>
</evidence>
<comment type="function">
    <text evidence="11">Subunit e, of the mitochondrial membrane ATP synthase complex (F(1)F(0) ATP synthase or Complex V) that produces ATP from ADP in the presence of a proton gradient across the membrane which is generated by electron transport complexes of the respiratory chain. ATP synthase complex consist of a soluble F(1) head domain - the catalytic core - and a membrane F(1) domain - the membrane proton channel. These two domains are linked by a central stalk rotating inside the F(1) region and a stationary peripheral stalk. During catalysis, ATP synthesis in the catalytic domain of F(1) is coupled via a rotary mechanism of the central stalk subunits to proton translocation. In vivo, can only synthesize ATP although its ATP hydrolase activity can be activated artificially in vitro. Part of the complex F(0) domain.</text>
</comment>
<name>A0AAV9MST3_9EURO</name>
<dbReference type="Pfam" id="PF05680">
    <property type="entry name" value="ATP-synt_E"/>
    <property type="match status" value="1"/>
</dbReference>
<organism evidence="12 13">
    <name type="scientific">Exophiala bonariae</name>
    <dbReference type="NCBI Taxonomy" id="1690606"/>
    <lineage>
        <taxon>Eukaryota</taxon>
        <taxon>Fungi</taxon>
        <taxon>Dikarya</taxon>
        <taxon>Ascomycota</taxon>
        <taxon>Pezizomycotina</taxon>
        <taxon>Eurotiomycetes</taxon>
        <taxon>Chaetothyriomycetidae</taxon>
        <taxon>Chaetothyriales</taxon>
        <taxon>Herpotrichiellaceae</taxon>
        <taxon>Exophiala</taxon>
    </lineage>
</organism>
<keyword evidence="3 11" id="KW-0813">Transport</keyword>
<keyword evidence="5 11" id="KW-0375">Hydrogen ion transport</keyword>
<dbReference type="EMBL" id="JAVRRD010000047">
    <property type="protein sequence ID" value="KAK5044536.1"/>
    <property type="molecule type" value="Genomic_DNA"/>
</dbReference>
<evidence type="ECO:0000256" key="11">
    <source>
        <dbReference type="RuleBase" id="RU367005"/>
    </source>
</evidence>
<evidence type="ECO:0000256" key="2">
    <source>
        <dbReference type="ARBA" id="ARBA00007333"/>
    </source>
</evidence>
<evidence type="ECO:0000256" key="7">
    <source>
        <dbReference type="ARBA" id="ARBA00023065"/>
    </source>
</evidence>
<evidence type="ECO:0000256" key="5">
    <source>
        <dbReference type="ARBA" id="ARBA00022781"/>
    </source>
</evidence>
<evidence type="ECO:0000313" key="12">
    <source>
        <dbReference type="EMBL" id="KAK5044536.1"/>
    </source>
</evidence>
<keyword evidence="8 11" id="KW-0496">Mitochondrion</keyword>
<comment type="subcellular location">
    <subcellularLocation>
        <location evidence="1 11">Mitochondrion inner membrane</location>
    </subcellularLocation>
</comment>
<keyword evidence="7 11" id="KW-0406">Ion transport</keyword>
<dbReference type="RefSeq" id="XP_064700194.1">
    <property type="nucleotide sequence ID" value="XM_064854195.1"/>
</dbReference>
<evidence type="ECO:0000256" key="3">
    <source>
        <dbReference type="ARBA" id="ARBA00022448"/>
    </source>
</evidence>
<keyword evidence="13" id="KW-1185">Reference proteome</keyword>
<dbReference type="GeneID" id="89978816"/>
<protein>
    <recommendedName>
        <fullName evidence="11">ATP synthase F(0) complex subunit e, mitochondrial</fullName>
    </recommendedName>
</protein>
<accession>A0AAV9MST3</accession>
<evidence type="ECO:0000256" key="6">
    <source>
        <dbReference type="ARBA" id="ARBA00022792"/>
    </source>
</evidence>
<evidence type="ECO:0000256" key="8">
    <source>
        <dbReference type="ARBA" id="ARBA00023128"/>
    </source>
</evidence>
<keyword evidence="10 11" id="KW-0066">ATP synthesis</keyword>
<comment type="caution">
    <text evidence="12">The sequence shown here is derived from an EMBL/GenBank/DDBJ whole genome shotgun (WGS) entry which is preliminary data.</text>
</comment>
<sequence length="90" mass="9998">MSTSQGVNVLRYSALFAGLFYGFSHQRTISANTAAAHAQAEYQHKIDLIQKAKVEWAKKTMPSSSKTDDVDLNDKNFDLDAYLTKLAAEN</sequence>